<gene>
    <name evidence="1" type="ORF">L596_029302</name>
</gene>
<keyword evidence="2" id="KW-1185">Reference proteome</keyword>
<organism evidence="1 2">
    <name type="scientific">Steinernema carpocapsae</name>
    <name type="common">Entomopathogenic nematode</name>
    <dbReference type="NCBI Taxonomy" id="34508"/>
    <lineage>
        <taxon>Eukaryota</taxon>
        <taxon>Metazoa</taxon>
        <taxon>Ecdysozoa</taxon>
        <taxon>Nematoda</taxon>
        <taxon>Chromadorea</taxon>
        <taxon>Rhabditida</taxon>
        <taxon>Tylenchina</taxon>
        <taxon>Panagrolaimomorpha</taxon>
        <taxon>Strongyloidoidea</taxon>
        <taxon>Steinernematidae</taxon>
        <taxon>Steinernema</taxon>
    </lineage>
</organism>
<evidence type="ECO:0000313" key="2">
    <source>
        <dbReference type="Proteomes" id="UP000298663"/>
    </source>
</evidence>
<name>A0A4U5LU88_STECR</name>
<accession>A0A4U5LU88</accession>
<dbReference type="Proteomes" id="UP000298663">
    <property type="component" value="Unassembled WGS sequence"/>
</dbReference>
<sequence>MFEFGHILASSQGSAEDSINNSLLEKGPPGVLGSSPQRICIFPVNRIMQMTVERPGNGPRKSEIVKLTQLPLPVYGNIRDIHNDLIRLGAPSAAAENRRPDAPCCKHGSKGCLRYPPKSRGNPDRWGQSVIRKTRAKARTGPHLYANGQHVPRILRLSRSMRSEVNPCRQNPTILRSSWC</sequence>
<comment type="caution">
    <text evidence="1">The sequence shown here is derived from an EMBL/GenBank/DDBJ whole genome shotgun (WGS) entry which is preliminary data.</text>
</comment>
<reference evidence="1 2" key="1">
    <citation type="journal article" date="2015" name="Genome Biol.">
        <title>Comparative genomics of Steinernema reveals deeply conserved gene regulatory networks.</title>
        <authorList>
            <person name="Dillman A.R."/>
            <person name="Macchietto M."/>
            <person name="Porter C.F."/>
            <person name="Rogers A."/>
            <person name="Williams B."/>
            <person name="Antoshechkin I."/>
            <person name="Lee M.M."/>
            <person name="Goodwin Z."/>
            <person name="Lu X."/>
            <person name="Lewis E.E."/>
            <person name="Goodrich-Blair H."/>
            <person name="Stock S.P."/>
            <person name="Adams B.J."/>
            <person name="Sternberg P.W."/>
            <person name="Mortazavi A."/>
        </authorList>
    </citation>
    <scope>NUCLEOTIDE SEQUENCE [LARGE SCALE GENOMIC DNA]</scope>
    <source>
        <strain evidence="1 2">ALL</strain>
    </source>
</reference>
<proteinExistence type="predicted"/>
<dbReference type="EMBL" id="AZBU02000012">
    <property type="protein sequence ID" value="TKR59664.1"/>
    <property type="molecule type" value="Genomic_DNA"/>
</dbReference>
<dbReference type="AlphaFoldDB" id="A0A4U5LU88"/>
<evidence type="ECO:0000313" key="1">
    <source>
        <dbReference type="EMBL" id="TKR59664.1"/>
    </source>
</evidence>
<reference evidence="1 2" key="2">
    <citation type="journal article" date="2019" name="G3 (Bethesda)">
        <title>Hybrid Assembly of the Genome of the Entomopathogenic Nematode Steinernema carpocapsae Identifies the X-Chromosome.</title>
        <authorList>
            <person name="Serra L."/>
            <person name="Macchietto M."/>
            <person name="Macias-Munoz A."/>
            <person name="McGill C.J."/>
            <person name="Rodriguez I.M."/>
            <person name="Rodriguez B."/>
            <person name="Murad R."/>
            <person name="Mortazavi A."/>
        </authorList>
    </citation>
    <scope>NUCLEOTIDE SEQUENCE [LARGE SCALE GENOMIC DNA]</scope>
    <source>
        <strain evidence="1 2">ALL</strain>
    </source>
</reference>
<protein>
    <submittedName>
        <fullName evidence="1">Uncharacterized protein</fullName>
    </submittedName>
</protein>